<proteinExistence type="predicted"/>
<dbReference type="EMBL" id="CAJFCJ010000107">
    <property type="protein sequence ID" value="CAD5126945.1"/>
    <property type="molecule type" value="Genomic_DNA"/>
</dbReference>
<feature type="region of interest" description="Disordered" evidence="1">
    <location>
        <begin position="50"/>
        <end position="74"/>
    </location>
</feature>
<gene>
    <name evidence="2" type="ORF">DGYR_LOCUS14162</name>
</gene>
<comment type="caution">
    <text evidence="2">The sequence shown here is derived from an EMBL/GenBank/DDBJ whole genome shotgun (WGS) entry which is preliminary data.</text>
</comment>
<evidence type="ECO:0000313" key="2">
    <source>
        <dbReference type="EMBL" id="CAD5126945.1"/>
    </source>
</evidence>
<feature type="compositionally biased region" description="Low complexity" evidence="1">
    <location>
        <begin position="50"/>
        <end position="65"/>
    </location>
</feature>
<accession>A0A7I8WFJ6</accession>
<evidence type="ECO:0000313" key="3">
    <source>
        <dbReference type="Proteomes" id="UP000549394"/>
    </source>
</evidence>
<reference evidence="2 3" key="1">
    <citation type="submission" date="2020-08" db="EMBL/GenBank/DDBJ databases">
        <authorList>
            <person name="Hejnol A."/>
        </authorList>
    </citation>
    <scope>NUCLEOTIDE SEQUENCE [LARGE SCALE GENOMIC DNA]</scope>
</reference>
<name>A0A7I8WFJ6_9ANNE</name>
<feature type="compositionally biased region" description="Basic and acidic residues" evidence="1">
    <location>
        <begin position="176"/>
        <end position="193"/>
    </location>
</feature>
<evidence type="ECO:0000256" key="1">
    <source>
        <dbReference type="SAM" id="MobiDB-lite"/>
    </source>
</evidence>
<dbReference type="Proteomes" id="UP000549394">
    <property type="component" value="Unassembled WGS sequence"/>
</dbReference>
<sequence>MNGTGQTLPIKGRGFIKFFPLPEQDTVEKFKIEPVTINLEDLTPIYTRSSTNYRQRSSTNSRQRNGPYKEQTEEEEMMTTMMIWKMYRLWQWTLNKTKLLEEQKKQEERHLLQSSRQTRWVQVTKSQTAPDANGFKGSLSDKEKALTRAMTPLDDSFNRELHENFKELPTIQRSKKPADKTRHKEPYKNSKDEISELRKELAIMTVLFKGITEKMSADEETMDQGNS</sequence>
<keyword evidence="3" id="KW-1185">Reference proteome</keyword>
<organism evidence="2 3">
    <name type="scientific">Dimorphilus gyrociliatus</name>
    <dbReference type="NCBI Taxonomy" id="2664684"/>
    <lineage>
        <taxon>Eukaryota</taxon>
        <taxon>Metazoa</taxon>
        <taxon>Spiralia</taxon>
        <taxon>Lophotrochozoa</taxon>
        <taxon>Annelida</taxon>
        <taxon>Polychaeta</taxon>
        <taxon>Polychaeta incertae sedis</taxon>
        <taxon>Dinophilidae</taxon>
        <taxon>Dimorphilus</taxon>
    </lineage>
</organism>
<feature type="region of interest" description="Disordered" evidence="1">
    <location>
        <begin position="166"/>
        <end position="193"/>
    </location>
</feature>
<protein>
    <submittedName>
        <fullName evidence="2">DgyrCDS14952</fullName>
    </submittedName>
</protein>
<dbReference type="AlphaFoldDB" id="A0A7I8WFJ6"/>